<reference evidence="2" key="2">
    <citation type="submission" date="2016-06" db="UniProtKB">
        <authorList>
            <consortium name="WormBaseParasite"/>
        </authorList>
    </citation>
    <scope>IDENTIFICATION</scope>
</reference>
<dbReference type="Proteomes" id="UP000050741">
    <property type="component" value="Unassembled WGS sequence"/>
</dbReference>
<reference evidence="1" key="1">
    <citation type="submission" date="2014-05" db="EMBL/GenBank/DDBJ databases">
        <title>The genome and life-stage specific transcriptomes of Globodera pallida elucidate key aspects of plant parasitism by a cyst nematode.</title>
        <authorList>
            <person name="Cotton J.A."/>
            <person name="Lilley C.J."/>
            <person name="Jones L.M."/>
            <person name="Kikuchi T."/>
            <person name="Reid A.J."/>
            <person name="Thorpe P."/>
            <person name="Tsai I.J."/>
            <person name="Beasley H."/>
            <person name="Blok V."/>
            <person name="Cock P.J.A."/>
            <person name="Van den Akker S.E."/>
            <person name="Holroyd N."/>
            <person name="Hunt M."/>
            <person name="Mantelin S."/>
            <person name="Naghra H."/>
            <person name="Pain A."/>
            <person name="Palomares-Rius J.E."/>
            <person name="Zarowiecki M."/>
            <person name="Berriman M."/>
            <person name="Jones J.T."/>
            <person name="Urwin P.E."/>
        </authorList>
    </citation>
    <scope>NUCLEOTIDE SEQUENCE [LARGE SCALE GENOMIC DNA]</scope>
    <source>
        <strain evidence="1">Lindley</strain>
    </source>
</reference>
<evidence type="ECO:0000313" key="2">
    <source>
        <dbReference type="WBParaSite" id="GPLIN_000906500"/>
    </source>
</evidence>
<protein>
    <submittedName>
        <fullName evidence="2">Uncharacterized protein</fullName>
    </submittedName>
</protein>
<dbReference type="WBParaSite" id="GPLIN_000906500">
    <property type="protein sequence ID" value="GPLIN_000906500"/>
    <property type="gene ID" value="GPLIN_000906500"/>
</dbReference>
<evidence type="ECO:0000313" key="1">
    <source>
        <dbReference type="Proteomes" id="UP000050741"/>
    </source>
</evidence>
<keyword evidence="1" id="KW-1185">Reference proteome</keyword>
<accession>A0A183C869</accession>
<organism evidence="1 2">
    <name type="scientific">Globodera pallida</name>
    <name type="common">Potato cyst nematode worm</name>
    <name type="synonym">Heterodera pallida</name>
    <dbReference type="NCBI Taxonomy" id="36090"/>
    <lineage>
        <taxon>Eukaryota</taxon>
        <taxon>Metazoa</taxon>
        <taxon>Ecdysozoa</taxon>
        <taxon>Nematoda</taxon>
        <taxon>Chromadorea</taxon>
        <taxon>Rhabditida</taxon>
        <taxon>Tylenchina</taxon>
        <taxon>Tylenchomorpha</taxon>
        <taxon>Tylenchoidea</taxon>
        <taxon>Heteroderidae</taxon>
        <taxon>Heteroderinae</taxon>
        <taxon>Globodera</taxon>
    </lineage>
</organism>
<dbReference type="AlphaFoldDB" id="A0A183C869"/>
<sequence length="154" mass="17295">MAGNPGGHSVGYVNISTVIGISKCDHDSPKVNVRITMLNHPSKSIKFEMLKAELSAQRSALVNDRETTNIGVTKEFFLDNNAFNINISSKTVQPIHNDALKMVEEIEPKQKKQKLNDVSLSEKNANFGKYRNFSVPVLFRYFPEKYRPNLLAGL</sequence>
<name>A0A183C869_GLOPA</name>
<proteinExistence type="predicted"/>